<keyword evidence="1" id="KW-1133">Transmembrane helix</keyword>
<evidence type="ECO:0000256" key="1">
    <source>
        <dbReference type="SAM" id="Phobius"/>
    </source>
</evidence>
<gene>
    <name evidence="2" type="ORF">GOP47_0000907</name>
</gene>
<evidence type="ECO:0000313" key="2">
    <source>
        <dbReference type="EMBL" id="KAI5084738.1"/>
    </source>
</evidence>
<keyword evidence="1" id="KW-0812">Transmembrane</keyword>
<sequence length="162" mass="17426">MYLACCTRVAIVLWLNHTSLYVVISIGLLTAVPQAATDGALSWVAIVIWLVIEHLWMLALCLASLTSGLQTPRGICPSPTPAITARQPRPRAKSPVALLAHPASKLHHHTTIDLQCSDQALPVGLHQSSHNKPASQQARHVNGCVSLTLVVVRVIEINEFAG</sequence>
<comment type="caution">
    <text evidence="2">The sequence shown here is derived from an EMBL/GenBank/DDBJ whole genome shotgun (WGS) entry which is preliminary data.</text>
</comment>
<proteinExistence type="predicted"/>
<accession>A0A9D4VFU6</accession>
<dbReference type="Proteomes" id="UP000886520">
    <property type="component" value="Chromosome 1"/>
</dbReference>
<organism evidence="2 3">
    <name type="scientific">Adiantum capillus-veneris</name>
    <name type="common">Maidenhair fern</name>
    <dbReference type="NCBI Taxonomy" id="13818"/>
    <lineage>
        <taxon>Eukaryota</taxon>
        <taxon>Viridiplantae</taxon>
        <taxon>Streptophyta</taxon>
        <taxon>Embryophyta</taxon>
        <taxon>Tracheophyta</taxon>
        <taxon>Polypodiopsida</taxon>
        <taxon>Polypodiidae</taxon>
        <taxon>Polypodiales</taxon>
        <taxon>Pteridineae</taxon>
        <taxon>Pteridaceae</taxon>
        <taxon>Vittarioideae</taxon>
        <taxon>Adiantum</taxon>
    </lineage>
</organism>
<keyword evidence="3" id="KW-1185">Reference proteome</keyword>
<keyword evidence="1" id="KW-0472">Membrane</keyword>
<evidence type="ECO:0000313" key="3">
    <source>
        <dbReference type="Proteomes" id="UP000886520"/>
    </source>
</evidence>
<feature type="transmembrane region" description="Helical" evidence="1">
    <location>
        <begin position="12"/>
        <end position="31"/>
    </location>
</feature>
<dbReference type="AlphaFoldDB" id="A0A9D4VFU6"/>
<feature type="transmembrane region" description="Helical" evidence="1">
    <location>
        <begin position="43"/>
        <end position="65"/>
    </location>
</feature>
<name>A0A9D4VFU6_ADICA</name>
<reference evidence="2" key="1">
    <citation type="submission" date="2021-01" db="EMBL/GenBank/DDBJ databases">
        <title>Adiantum capillus-veneris genome.</title>
        <authorList>
            <person name="Fang Y."/>
            <person name="Liao Q."/>
        </authorList>
    </citation>
    <scope>NUCLEOTIDE SEQUENCE</scope>
    <source>
        <strain evidence="2">H3</strain>
        <tissue evidence="2">Leaf</tissue>
    </source>
</reference>
<protein>
    <submittedName>
        <fullName evidence="2">Uncharacterized protein</fullName>
    </submittedName>
</protein>
<dbReference type="EMBL" id="JABFUD020000001">
    <property type="protein sequence ID" value="KAI5084738.1"/>
    <property type="molecule type" value="Genomic_DNA"/>
</dbReference>